<evidence type="ECO:0000259" key="1">
    <source>
        <dbReference type="Pfam" id="PF10547"/>
    </source>
</evidence>
<dbReference type="RefSeq" id="WP_080442683.1">
    <property type="nucleotide sequence ID" value="NZ_LFPA01000088.1"/>
</dbReference>
<evidence type="ECO:0000313" key="3">
    <source>
        <dbReference type="Proteomes" id="UP000476820"/>
    </source>
</evidence>
<dbReference type="AlphaFoldDB" id="A0A6M0WSN9"/>
<evidence type="ECO:0000313" key="2">
    <source>
        <dbReference type="EMBL" id="NFF88505.1"/>
    </source>
</evidence>
<feature type="domain" description="Antirepressor protein ant N-terminal" evidence="1">
    <location>
        <begin position="8"/>
        <end position="126"/>
    </location>
</feature>
<comment type="caution">
    <text evidence="2">The sequence shown here is derived from an EMBL/GenBank/DDBJ whole genome shotgun (WGS) entry which is preliminary data.</text>
</comment>
<accession>A0A6M0WSN9</accession>
<dbReference type="Pfam" id="PF10547">
    <property type="entry name" value="P22_AR_N"/>
    <property type="match status" value="1"/>
</dbReference>
<name>A0A6M0WSN9_CLOBO</name>
<dbReference type="Proteomes" id="UP000476820">
    <property type="component" value="Unassembled WGS sequence"/>
</dbReference>
<dbReference type="InterPro" id="IPR018875">
    <property type="entry name" value="Antirepressor_Ant_N"/>
</dbReference>
<proteinExistence type="predicted"/>
<organism evidence="2 3">
    <name type="scientific">Clostridium botulinum</name>
    <dbReference type="NCBI Taxonomy" id="1491"/>
    <lineage>
        <taxon>Bacteria</taxon>
        <taxon>Bacillati</taxon>
        <taxon>Bacillota</taxon>
        <taxon>Clostridia</taxon>
        <taxon>Eubacteriales</taxon>
        <taxon>Clostridiaceae</taxon>
        <taxon>Clostridium</taxon>
    </lineage>
</organism>
<dbReference type="EMBL" id="SWOV01000031">
    <property type="protein sequence ID" value="NFF88505.1"/>
    <property type="molecule type" value="Genomic_DNA"/>
</dbReference>
<reference evidence="2 3" key="1">
    <citation type="submission" date="2019-04" db="EMBL/GenBank/DDBJ databases">
        <title>Genome sequencing of Clostridium botulinum Groups I-IV and Clostridium butyricum.</title>
        <authorList>
            <person name="Brunt J."/>
            <person name="Van Vliet A.H.M."/>
            <person name="Stringer S.C."/>
            <person name="Carter A.T."/>
            <person name="Peck M.W."/>
        </authorList>
    </citation>
    <scope>NUCLEOTIDE SEQUENCE [LARGE SCALE GENOMIC DNA]</scope>
    <source>
        <strain evidence="2 3">1605</strain>
    </source>
</reference>
<sequence length="270" mass="30554">MNELVIKNVDFFGDNLVAIKNEETGKVYTGVSYICKGIGFNKDQKDRQVKNVQSDLVVNRGCVKFDAGVIDPNNEVLGIELDFLPLWLAKISITPRMKEEQPEVAEKLVNYQLKAKDVLAQAFIHNKPTCIEDILISSLQEMKAIKGDVEAIKQANVETKEEIQGIREITGLSSIDWKDASKKLIVKIAHELGGNQFIQDVYKEVYSNLEKRVGCQLQIRLTNKRRRMADEGICKSKRDKLNKLDIIGEDKKILECFLAIVKELAIKYGV</sequence>
<gene>
    <name evidence="2" type="ORF">FC774_11570</name>
</gene>
<protein>
    <recommendedName>
        <fullName evidence="1">Antirepressor protein ant N-terminal domain-containing protein</fullName>
    </recommendedName>
</protein>